<name>A0A494RK40_9CAUL</name>
<organism evidence="1 2">
    <name type="scientific">Brevundimonas naejangsanensis</name>
    <dbReference type="NCBI Taxonomy" id="588932"/>
    <lineage>
        <taxon>Bacteria</taxon>
        <taxon>Pseudomonadati</taxon>
        <taxon>Pseudomonadota</taxon>
        <taxon>Alphaproteobacteria</taxon>
        <taxon>Caulobacterales</taxon>
        <taxon>Caulobacteraceae</taxon>
        <taxon>Brevundimonas</taxon>
    </lineage>
</organism>
<protein>
    <recommendedName>
        <fullName evidence="3">Uracil-DNA glycosylase-like domain-containing protein</fullName>
    </recommendedName>
</protein>
<dbReference type="EMBL" id="CP032707">
    <property type="protein sequence ID" value="AYG94244.1"/>
    <property type="molecule type" value="Genomic_DNA"/>
</dbReference>
<dbReference type="AlphaFoldDB" id="A0A494RK40"/>
<evidence type="ECO:0000313" key="1">
    <source>
        <dbReference type="EMBL" id="AYG94244.1"/>
    </source>
</evidence>
<keyword evidence="2" id="KW-1185">Reference proteome</keyword>
<sequence>MSQVSRAAQEFRRRIEDEARFLETCEGGDPGTPDRPSIWVLGIEPGWSLADSVAAEKEDAKRDDQLEQYSIDLQLKWPYNRNAFKLLAALNGIPIEDYLKFAKRARPFERGSSGYFKANLFPEPFNKVGSWDAEATKSTGFPTKQEYQEWQRKVRFAVMRSWIKKCRPKLVIGTGLTHLDDFLNITETKETPPTHRFQVNGHSKRLHVANSGVVPVAVVPHLSGGSHGLNSDEATRIAAKIISTAMKY</sequence>
<gene>
    <name evidence="1" type="ORF">D8I30_02870</name>
</gene>
<evidence type="ECO:0008006" key="3">
    <source>
        <dbReference type="Google" id="ProtNLM"/>
    </source>
</evidence>
<dbReference type="Proteomes" id="UP000276984">
    <property type="component" value="Chromosome"/>
</dbReference>
<accession>A0A494RK40</accession>
<dbReference type="OrthoDB" id="9156542at2"/>
<evidence type="ECO:0000313" key="2">
    <source>
        <dbReference type="Proteomes" id="UP000276984"/>
    </source>
</evidence>
<proteinExistence type="predicted"/>
<dbReference type="RefSeq" id="WP_121481401.1">
    <property type="nucleotide sequence ID" value="NZ_CP032707.1"/>
</dbReference>
<reference evidence="1 2" key="1">
    <citation type="submission" date="2018-10" db="EMBL/GenBank/DDBJ databases">
        <title>Complete genome sequence of Brevundimonas naejangsanensis BRV3.</title>
        <authorList>
            <person name="Berrios L."/>
            <person name="Ely B."/>
        </authorList>
    </citation>
    <scope>NUCLEOTIDE SEQUENCE [LARGE SCALE GENOMIC DNA]</scope>
    <source>
        <strain evidence="1 2">BRV3</strain>
    </source>
</reference>